<name>A0A9D2TCM0_9FIRM</name>
<feature type="coiled-coil region" evidence="3">
    <location>
        <begin position="97"/>
        <end position="124"/>
    </location>
</feature>
<dbReference type="EMBL" id="DWVZ01000107">
    <property type="protein sequence ID" value="HJC63567.1"/>
    <property type="molecule type" value="Genomic_DNA"/>
</dbReference>
<dbReference type="PANTHER" id="PTHR11280">
    <property type="entry name" value="GLUCOSAMINE-6-PHOSPHATE ISOMERASE"/>
    <property type="match status" value="1"/>
</dbReference>
<reference evidence="5" key="1">
    <citation type="journal article" date="2021" name="PeerJ">
        <title>Extensive microbial diversity within the chicken gut microbiome revealed by metagenomics and culture.</title>
        <authorList>
            <person name="Gilroy R."/>
            <person name="Ravi A."/>
            <person name="Getino M."/>
            <person name="Pursley I."/>
            <person name="Horton D.L."/>
            <person name="Alikhan N.F."/>
            <person name="Baker D."/>
            <person name="Gharbi K."/>
            <person name="Hall N."/>
            <person name="Watson M."/>
            <person name="Adriaenssens E.M."/>
            <person name="Foster-Nyarko E."/>
            <person name="Jarju S."/>
            <person name="Secka A."/>
            <person name="Antonio M."/>
            <person name="Oren A."/>
            <person name="Chaudhuri R.R."/>
            <person name="La Ragione R."/>
            <person name="Hildebrand F."/>
            <person name="Pallen M.J."/>
        </authorList>
    </citation>
    <scope>NUCLEOTIDE SEQUENCE</scope>
    <source>
        <strain evidence="5">ChiBcec2-3848</strain>
    </source>
</reference>
<comment type="caution">
    <text evidence="5">The sequence shown here is derived from an EMBL/GenBank/DDBJ whole genome shotgun (WGS) entry which is preliminary data.</text>
</comment>
<dbReference type="GO" id="GO:0006043">
    <property type="term" value="P:glucosamine catabolic process"/>
    <property type="evidence" value="ECO:0007669"/>
    <property type="project" value="TreeGrafter"/>
</dbReference>
<evidence type="ECO:0000256" key="2">
    <source>
        <dbReference type="ARBA" id="ARBA00023277"/>
    </source>
</evidence>
<dbReference type="GO" id="GO:0005975">
    <property type="term" value="P:carbohydrate metabolic process"/>
    <property type="evidence" value="ECO:0007669"/>
    <property type="project" value="InterPro"/>
</dbReference>
<proteinExistence type="predicted"/>
<organism evidence="5 6">
    <name type="scientific">Candidatus Blautia merdavium</name>
    <dbReference type="NCBI Taxonomy" id="2838494"/>
    <lineage>
        <taxon>Bacteria</taxon>
        <taxon>Bacillati</taxon>
        <taxon>Bacillota</taxon>
        <taxon>Clostridia</taxon>
        <taxon>Lachnospirales</taxon>
        <taxon>Lachnospiraceae</taxon>
        <taxon>Blautia</taxon>
    </lineage>
</organism>
<dbReference type="InterPro" id="IPR006148">
    <property type="entry name" value="Glc/Gal-6P_isomerase"/>
</dbReference>
<dbReference type="GO" id="GO:0004342">
    <property type="term" value="F:glucosamine-6-phosphate deaminase activity"/>
    <property type="evidence" value="ECO:0007669"/>
    <property type="project" value="InterPro"/>
</dbReference>
<evidence type="ECO:0000256" key="3">
    <source>
        <dbReference type="SAM" id="Coils"/>
    </source>
</evidence>
<reference evidence="5" key="2">
    <citation type="submission" date="2021-04" db="EMBL/GenBank/DDBJ databases">
        <authorList>
            <person name="Gilroy R."/>
        </authorList>
    </citation>
    <scope>NUCLEOTIDE SEQUENCE</scope>
    <source>
        <strain evidence="5">ChiBcec2-3848</strain>
    </source>
</reference>
<evidence type="ECO:0000313" key="6">
    <source>
        <dbReference type="Proteomes" id="UP000823886"/>
    </source>
</evidence>
<evidence type="ECO:0000313" key="5">
    <source>
        <dbReference type="EMBL" id="HJC63567.1"/>
    </source>
</evidence>
<dbReference type="InterPro" id="IPR037171">
    <property type="entry name" value="NagB/RpiA_transferase-like"/>
</dbReference>
<gene>
    <name evidence="5" type="ORF">H9753_08120</name>
</gene>
<sequence>MEVIRVKDYEEMTQKLLELFTDTIRRKPDCVLSFTTGATPKGLLEALAEQINQGLDISQCVFCNLDEYVGEKAKVYSVWHFMREYLYDRIRVQPREIHMFNGEAEEEEAELRRYQKVLEKYPRDLQLLGLGTNGHIGANEPGTPFDSSVFVSDSRESTIEATQKLFGLTREEAPERMYTMGFREIMQAKQVVLAASGISKAEAVKKLLEGEITEEVPATCLRRHENCILIVDQEAASYLEKA</sequence>
<keyword evidence="2" id="KW-0119">Carbohydrate metabolism</keyword>
<feature type="domain" description="Glucosamine/galactosamine-6-phosphate isomerase" evidence="4">
    <location>
        <begin position="10"/>
        <end position="225"/>
    </location>
</feature>
<dbReference type="CDD" id="cd01399">
    <property type="entry name" value="GlcN6P_deaminase"/>
    <property type="match status" value="1"/>
</dbReference>
<dbReference type="InterPro" id="IPR004547">
    <property type="entry name" value="Glucosamine6P_isomerase"/>
</dbReference>
<dbReference type="GO" id="GO:0042802">
    <property type="term" value="F:identical protein binding"/>
    <property type="evidence" value="ECO:0007669"/>
    <property type="project" value="TreeGrafter"/>
</dbReference>
<keyword evidence="1" id="KW-0378">Hydrolase</keyword>
<keyword evidence="3" id="KW-0175">Coiled coil</keyword>
<dbReference type="Pfam" id="PF01182">
    <property type="entry name" value="Glucosamine_iso"/>
    <property type="match status" value="1"/>
</dbReference>
<dbReference type="Proteomes" id="UP000823886">
    <property type="component" value="Unassembled WGS sequence"/>
</dbReference>
<dbReference type="PANTHER" id="PTHR11280:SF5">
    <property type="entry name" value="GLUCOSAMINE-6-PHOSPHATE ISOMERASE"/>
    <property type="match status" value="1"/>
</dbReference>
<dbReference type="GO" id="GO:0005737">
    <property type="term" value="C:cytoplasm"/>
    <property type="evidence" value="ECO:0007669"/>
    <property type="project" value="TreeGrafter"/>
</dbReference>
<accession>A0A9D2TCM0</accession>
<protein>
    <submittedName>
        <fullName evidence="5">Glucosamine-6-phosphate deaminase</fullName>
    </submittedName>
</protein>
<dbReference type="GO" id="GO:0006046">
    <property type="term" value="P:N-acetylglucosamine catabolic process"/>
    <property type="evidence" value="ECO:0007669"/>
    <property type="project" value="TreeGrafter"/>
</dbReference>
<dbReference type="Gene3D" id="3.40.50.1360">
    <property type="match status" value="1"/>
</dbReference>
<dbReference type="SUPFAM" id="SSF100950">
    <property type="entry name" value="NagB/RpiA/CoA transferase-like"/>
    <property type="match status" value="1"/>
</dbReference>
<dbReference type="GO" id="GO:0019262">
    <property type="term" value="P:N-acetylneuraminate catabolic process"/>
    <property type="evidence" value="ECO:0007669"/>
    <property type="project" value="TreeGrafter"/>
</dbReference>
<evidence type="ECO:0000259" key="4">
    <source>
        <dbReference type="Pfam" id="PF01182"/>
    </source>
</evidence>
<dbReference type="AlphaFoldDB" id="A0A9D2TCM0"/>
<evidence type="ECO:0000256" key="1">
    <source>
        <dbReference type="ARBA" id="ARBA00022801"/>
    </source>
</evidence>